<name>A0A9N8E746_9STRA</name>
<feature type="coiled-coil region" evidence="1">
    <location>
        <begin position="1322"/>
        <end position="1384"/>
    </location>
</feature>
<accession>A0A9N8E746</accession>
<evidence type="ECO:0000256" key="1">
    <source>
        <dbReference type="SAM" id="Coils"/>
    </source>
</evidence>
<feature type="compositionally biased region" description="Polar residues" evidence="2">
    <location>
        <begin position="425"/>
        <end position="450"/>
    </location>
</feature>
<evidence type="ECO:0000313" key="4">
    <source>
        <dbReference type="Proteomes" id="UP001153069"/>
    </source>
</evidence>
<protein>
    <submittedName>
        <fullName evidence="3">Uncharacterized protein</fullName>
    </submittedName>
</protein>
<organism evidence="3 4">
    <name type="scientific">Seminavis robusta</name>
    <dbReference type="NCBI Taxonomy" id="568900"/>
    <lineage>
        <taxon>Eukaryota</taxon>
        <taxon>Sar</taxon>
        <taxon>Stramenopiles</taxon>
        <taxon>Ochrophyta</taxon>
        <taxon>Bacillariophyta</taxon>
        <taxon>Bacillariophyceae</taxon>
        <taxon>Bacillariophycidae</taxon>
        <taxon>Naviculales</taxon>
        <taxon>Naviculaceae</taxon>
        <taxon>Seminavis</taxon>
    </lineage>
</organism>
<feature type="coiled-coil region" evidence="1">
    <location>
        <begin position="1420"/>
        <end position="1496"/>
    </location>
</feature>
<feature type="coiled-coil region" evidence="1">
    <location>
        <begin position="735"/>
        <end position="970"/>
    </location>
</feature>
<dbReference type="Gene3D" id="1.10.287.1490">
    <property type="match status" value="1"/>
</dbReference>
<keyword evidence="4" id="KW-1185">Reference proteome</keyword>
<feature type="compositionally biased region" description="Low complexity" evidence="2">
    <location>
        <begin position="51"/>
        <end position="61"/>
    </location>
</feature>
<dbReference type="Proteomes" id="UP001153069">
    <property type="component" value="Unassembled WGS sequence"/>
</dbReference>
<comment type="caution">
    <text evidence="3">The sequence shown here is derived from an EMBL/GenBank/DDBJ whole genome shotgun (WGS) entry which is preliminary data.</text>
</comment>
<feature type="coiled-coil region" evidence="1">
    <location>
        <begin position="996"/>
        <end position="1112"/>
    </location>
</feature>
<feature type="region of interest" description="Disordered" evidence="2">
    <location>
        <begin position="1663"/>
        <end position="1683"/>
    </location>
</feature>
<feature type="coiled-coil region" evidence="1">
    <location>
        <begin position="318"/>
        <end position="369"/>
    </location>
</feature>
<feature type="compositionally biased region" description="Polar residues" evidence="2">
    <location>
        <begin position="81"/>
        <end position="105"/>
    </location>
</feature>
<dbReference type="OrthoDB" id="2142683at2759"/>
<feature type="compositionally biased region" description="Basic residues" evidence="2">
    <location>
        <begin position="70"/>
        <end position="80"/>
    </location>
</feature>
<evidence type="ECO:0000313" key="3">
    <source>
        <dbReference type="EMBL" id="CAB9515523.1"/>
    </source>
</evidence>
<reference evidence="3" key="1">
    <citation type="submission" date="2020-06" db="EMBL/GenBank/DDBJ databases">
        <authorList>
            <consortium name="Plant Systems Biology data submission"/>
        </authorList>
    </citation>
    <scope>NUCLEOTIDE SEQUENCE</scope>
    <source>
        <strain evidence="3">D6</strain>
    </source>
</reference>
<feature type="compositionally biased region" description="Polar residues" evidence="2">
    <location>
        <begin position="1576"/>
        <end position="1585"/>
    </location>
</feature>
<evidence type="ECO:0000256" key="2">
    <source>
        <dbReference type="SAM" id="MobiDB-lite"/>
    </source>
</evidence>
<sequence>MAMAENPSPGIIDAEDNLSDMENQAPSSDDEVALPPESCSGSSDAMEDLHSASSDSSTDFNSDGDDVGKKQRHSLCRKTRSLMQTKTTPRRSSQPNMKTSLNSLLNDDEASKHSGLEKQCQDIKSQVEAFNKEKELLREYQSQIDALQQEKEKLKGRLDASGNISADLSDLVDTQASEMQKIISTCEKQKSTIDSLRTEKDLLELDAQKKKASLEKTLMQVISLKRDRKSLRKQLKKVAEKASMQLSKNLPGSPPPLLQEASQELLDDFREQDEESAKLLEIVGQNMAMEEAMKILNLSPLSSLDEDDQENSVSSILKEELEALRETCCSQRQKLEQLELEKAIMEKTLQSAAEDKVSLQALLEQQKQLTEETVTASMIQKDQFDLMMLRREDSKTELQQALKEQQGLVEKLKGEVNELSSKAQHYESLSKQQTSLVEASSPHDTASTPSVDEKLRDRLKAAELEIERLKLSGAEKVESLQECKGVLEAIKAELEQVQDSNVKLEEDLKASQQESAKLQELHKAMSLEIATNQETIESQKINLESLQTDKDAQRKELETAKESGASTQQVNQSQEGRIKELEEQCTEMEPLRKIIDALSKEVQASRDLLASQEKLVADKEQIIQDTCAKVTGLETSLGLREAELEELKQKFDLCSKELQEARLTITSSEDALRGREATNEENIADIGRLDKALETAATALKEQEILIADQVAEIKALKGSNATFQDNLLKTEDKITKHASEVESLKSSVEELEKKLTEKEDVITDHQAMVDTVKGALETANTNHQEAMSQKEEKIAQYTTEIEALKSSLEAVKGEIEDVQAEKQDLTTAQYTAEIEALKSSLEAVKGELEEVKAEKQDLATEQSAKADAFEAAKLEFNKVLAEKEEVIEETSAQVESLKASLEDAKFKLQEALNKEETRSLDSQESLEVEELKATLEKSMLEQQQLSAEVEALESTLAASNAKLQDEMSEKEGLIKDKFRRMSVSQDSTAKAQKVLAEKSNRIAEQSVEIEALKRSLQEKNVELESLRQQHGMLHDELQDVKEALSSREPSVYEELNSSLQEELEAAKATIDNLEQLQRQNEGTIEGNASRIASLEEALETGEAELKSLKGQYFLLSKELAASRGSNLAAELKKCRRLVEAQKLQIQQQGESLKLQQEHTESLEESKRVLALLCENQKAEIESMRLAMEKLSKDVAATVGSNMAAELKLCRELIEVQKLQIKKHEVSLREQKIRTESLKKSKRELVSNIVMELDVCRQLVEAQKLQIEKHEDSLRQNQESKRQMKLKLDTLVGELRDVQSASPVTVQTYEAGVPNETEQGTIEILQKENERLLKGYLETKRKAHSLQERVAQLEAAREDDSAAKEKVKCRIQNLNEDIREAMSSQRQSPKEAEEDAATVASLKYQNERLVEELSEAHFSISSLQQTLEEKKAEKDQASVDLDHHITNLATLVERDTTAAEEIQRLRETLQAQAEEIKKHIANRGALNEKVESLKSERDSFRHAVITADHASKRESHSEDSCGVVVNLEDATNELGASPIPRFLVKSRSLLTGTLRIIHPSTGGDATNEPSHEGNDPASSPCSQASETRPALLNIVDITSLGVGTLNYSNTVGAKTEDVLQSTTNTTVTDDVYVDSPGADSADSEDLSQGVTISPPEIRRLSMTNAPMLPRLSQPDTSLFFPTE</sequence>
<feature type="coiled-coil region" evidence="1">
    <location>
        <begin position="1260"/>
        <end position="1287"/>
    </location>
</feature>
<keyword evidence="1" id="KW-0175">Coiled coil</keyword>
<feature type="region of interest" description="Disordered" evidence="2">
    <location>
        <begin position="1"/>
        <end position="119"/>
    </location>
</feature>
<feature type="region of interest" description="Disordered" evidence="2">
    <location>
        <begin position="425"/>
        <end position="452"/>
    </location>
</feature>
<dbReference type="EMBL" id="CAICTM010000719">
    <property type="protein sequence ID" value="CAB9515523.1"/>
    <property type="molecule type" value="Genomic_DNA"/>
</dbReference>
<proteinExistence type="predicted"/>
<feature type="region of interest" description="Disordered" evidence="2">
    <location>
        <begin position="1557"/>
        <end position="1585"/>
    </location>
</feature>
<feature type="compositionally biased region" description="Basic and acidic residues" evidence="2">
    <location>
        <begin position="109"/>
        <end position="119"/>
    </location>
</feature>
<gene>
    <name evidence="3" type="ORF">SEMRO_720_G192670.3</name>
</gene>